<gene>
    <name evidence="3" type="ORF">E3202_07180</name>
</gene>
<dbReference type="NCBIfam" id="TIGR00857">
    <property type="entry name" value="pyrC_multi"/>
    <property type="match status" value="1"/>
</dbReference>
<comment type="caution">
    <text evidence="3">The sequence shown here is derived from an EMBL/GenBank/DDBJ whole genome shotgun (WGS) entry which is preliminary data.</text>
</comment>
<dbReference type="InterPro" id="IPR004722">
    <property type="entry name" value="DHOase"/>
</dbReference>
<dbReference type="InterPro" id="IPR050138">
    <property type="entry name" value="DHOase/Allantoinase_Hydrolase"/>
</dbReference>
<dbReference type="SUPFAM" id="SSF51338">
    <property type="entry name" value="Composite domain of metallo-dependent hydrolases"/>
    <property type="match status" value="1"/>
</dbReference>
<evidence type="ECO:0000256" key="1">
    <source>
        <dbReference type="ARBA" id="ARBA00022975"/>
    </source>
</evidence>
<dbReference type="RefSeq" id="WP_165600893.1">
    <property type="nucleotide sequence ID" value="NZ_SORZ01000002.1"/>
</dbReference>
<sequence>MTGKSAKKPAPGPDSPILFTNVRLIDPASGRDGPGSLLVEHGRISAIDPSGSAVPANARHVDGQGAVLAPGLVDLRASLGEPGAEYRETLRSGSEAAVAGGITSIGVMPDTDPAIDTPALLTVIRQRGEEIGLASLYPHGALTRASRGEEMTEMGLLQKAGALAFTDGVHAIGNTKQMRNLLSYAHFLNALVMLHPQDIDLSRGACATSGLQATRLGLPQVTPAAEAMMVARDLRLAEMTGARVHLTNISTAEALDLIRDAKARGLRVSCDTAPPYFSLTEEAIGDYRTYAKLTPPLRLEKDRQAVRAALADGTIDAVTSDHSPADADDKRLPFAQARAGGTGLVTLLGVTLASGLPLLDALRLLTVNPARLLGLEAGTLSVGAKADLCLFDPQSEWTVHAGELPGLAQNTPFDGWTLKGRVLKTFREGREVYTAPATAPAHGSDT</sequence>
<dbReference type="Gene3D" id="2.30.40.10">
    <property type="entry name" value="Urease, subunit C, domain 1"/>
    <property type="match status" value="1"/>
</dbReference>
<dbReference type="EMBL" id="SORZ01000002">
    <property type="protein sequence ID" value="TPW34280.1"/>
    <property type="molecule type" value="Genomic_DNA"/>
</dbReference>
<keyword evidence="4" id="KW-1185">Reference proteome</keyword>
<organism evidence="3 4">
    <name type="scientific">Oecophyllibacter saccharovorans</name>
    <dbReference type="NCBI Taxonomy" id="2558360"/>
    <lineage>
        <taxon>Bacteria</taxon>
        <taxon>Pseudomonadati</taxon>
        <taxon>Pseudomonadota</taxon>
        <taxon>Alphaproteobacteria</taxon>
        <taxon>Acetobacterales</taxon>
        <taxon>Acetobacteraceae</taxon>
        <taxon>Oecophyllibacter</taxon>
    </lineage>
</organism>
<dbReference type="AlphaFoldDB" id="A0A506ULS0"/>
<dbReference type="Proteomes" id="UP000315037">
    <property type="component" value="Unassembled WGS sequence"/>
</dbReference>
<dbReference type="PANTHER" id="PTHR43668">
    <property type="entry name" value="ALLANTOINASE"/>
    <property type="match status" value="1"/>
</dbReference>
<dbReference type="GO" id="GO:0004038">
    <property type="term" value="F:allantoinase activity"/>
    <property type="evidence" value="ECO:0007669"/>
    <property type="project" value="TreeGrafter"/>
</dbReference>
<evidence type="ECO:0000259" key="2">
    <source>
        <dbReference type="Pfam" id="PF01979"/>
    </source>
</evidence>
<feature type="domain" description="Amidohydrolase-related" evidence="2">
    <location>
        <begin position="69"/>
        <end position="432"/>
    </location>
</feature>
<dbReference type="GO" id="GO:0046872">
    <property type="term" value="F:metal ion binding"/>
    <property type="evidence" value="ECO:0007669"/>
    <property type="project" value="InterPro"/>
</dbReference>
<dbReference type="SUPFAM" id="SSF51556">
    <property type="entry name" value="Metallo-dependent hydrolases"/>
    <property type="match status" value="1"/>
</dbReference>
<dbReference type="Gene3D" id="3.20.20.140">
    <property type="entry name" value="Metal-dependent hydrolases"/>
    <property type="match status" value="1"/>
</dbReference>
<keyword evidence="1" id="KW-0665">Pyrimidine biosynthesis</keyword>
<dbReference type="GO" id="GO:0005737">
    <property type="term" value="C:cytoplasm"/>
    <property type="evidence" value="ECO:0007669"/>
    <property type="project" value="TreeGrafter"/>
</dbReference>
<dbReference type="GO" id="GO:0006221">
    <property type="term" value="P:pyrimidine nucleotide biosynthetic process"/>
    <property type="evidence" value="ECO:0007669"/>
    <property type="project" value="UniProtKB-KW"/>
</dbReference>
<dbReference type="InterPro" id="IPR006680">
    <property type="entry name" value="Amidohydro-rel"/>
</dbReference>
<evidence type="ECO:0000313" key="4">
    <source>
        <dbReference type="Proteomes" id="UP000315037"/>
    </source>
</evidence>
<dbReference type="GO" id="GO:0006145">
    <property type="term" value="P:purine nucleobase catabolic process"/>
    <property type="evidence" value="ECO:0007669"/>
    <property type="project" value="TreeGrafter"/>
</dbReference>
<dbReference type="GO" id="GO:0004151">
    <property type="term" value="F:dihydroorotase activity"/>
    <property type="evidence" value="ECO:0007669"/>
    <property type="project" value="InterPro"/>
</dbReference>
<evidence type="ECO:0000313" key="3">
    <source>
        <dbReference type="EMBL" id="TPW34280.1"/>
    </source>
</evidence>
<dbReference type="InterPro" id="IPR011059">
    <property type="entry name" value="Metal-dep_hydrolase_composite"/>
</dbReference>
<protein>
    <submittedName>
        <fullName evidence="3">Dihydroorotase</fullName>
    </submittedName>
</protein>
<dbReference type="CDD" id="cd01317">
    <property type="entry name" value="DHOase_IIa"/>
    <property type="match status" value="1"/>
</dbReference>
<accession>A0A506ULS0</accession>
<name>A0A506ULS0_9PROT</name>
<proteinExistence type="predicted"/>
<dbReference type="PANTHER" id="PTHR43668:SF2">
    <property type="entry name" value="ALLANTOINASE"/>
    <property type="match status" value="1"/>
</dbReference>
<reference evidence="3 4" key="1">
    <citation type="submission" date="2019-03" db="EMBL/GenBank/DDBJ databases">
        <title>The complete genome sequence of Neokomagataea sp. Jb2 NBRC113641.</title>
        <authorList>
            <person name="Chua K.-O."/>
            <person name="Chan K.-G."/>
            <person name="See-Too W.-S."/>
        </authorList>
    </citation>
    <scope>NUCLEOTIDE SEQUENCE [LARGE SCALE GENOMIC DNA]</scope>
    <source>
        <strain evidence="3 4">Jb2</strain>
    </source>
</reference>
<dbReference type="Pfam" id="PF01979">
    <property type="entry name" value="Amidohydro_1"/>
    <property type="match status" value="1"/>
</dbReference>
<dbReference type="InterPro" id="IPR032466">
    <property type="entry name" value="Metal_Hydrolase"/>
</dbReference>